<evidence type="ECO:0000313" key="1">
    <source>
        <dbReference type="EMBL" id="GMF59073.1"/>
    </source>
</evidence>
<dbReference type="GO" id="GO:0003676">
    <property type="term" value="F:nucleic acid binding"/>
    <property type="evidence" value="ECO:0007669"/>
    <property type="project" value="InterPro"/>
</dbReference>
<dbReference type="OrthoDB" id="166608at2759"/>
<name>A0A9W6YC84_9STRA</name>
<dbReference type="InterPro" id="IPR036397">
    <property type="entry name" value="RNaseH_sf"/>
</dbReference>
<accession>A0A9W6YC84</accession>
<proteinExistence type="predicted"/>
<organism evidence="1 2">
    <name type="scientific">Phytophthora fragariaefolia</name>
    <dbReference type="NCBI Taxonomy" id="1490495"/>
    <lineage>
        <taxon>Eukaryota</taxon>
        <taxon>Sar</taxon>
        <taxon>Stramenopiles</taxon>
        <taxon>Oomycota</taxon>
        <taxon>Peronosporomycetes</taxon>
        <taxon>Peronosporales</taxon>
        <taxon>Peronosporaceae</taxon>
        <taxon>Phytophthora</taxon>
    </lineage>
</organism>
<comment type="caution">
    <text evidence="1">The sequence shown here is derived from an EMBL/GenBank/DDBJ whole genome shotgun (WGS) entry which is preliminary data.</text>
</comment>
<keyword evidence="2" id="KW-1185">Reference proteome</keyword>
<reference evidence="1" key="1">
    <citation type="submission" date="2023-04" db="EMBL/GenBank/DDBJ databases">
        <title>Phytophthora fragariaefolia NBRC 109709.</title>
        <authorList>
            <person name="Ichikawa N."/>
            <person name="Sato H."/>
            <person name="Tonouchi N."/>
        </authorList>
    </citation>
    <scope>NUCLEOTIDE SEQUENCE</scope>
    <source>
        <strain evidence="1">NBRC 109709</strain>
    </source>
</reference>
<evidence type="ECO:0000313" key="2">
    <source>
        <dbReference type="Proteomes" id="UP001165121"/>
    </source>
</evidence>
<dbReference type="AlphaFoldDB" id="A0A9W6YC84"/>
<dbReference type="SUPFAM" id="SSF53098">
    <property type="entry name" value="Ribonuclease H-like"/>
    <property type="match status" value="1"/>
</dbReference>
<dbReference type="Proteomes" id="UP001165121">
    <property type="component" value="Unassembled WGS sequence"/>
</dbReference>
<dbReference type="EMBL" id="BSXT01004841">
    <property type="protein sequence ID" value="GMF59073.1"/>
    <property type="molecule type" value="Genomic_DNA"/>
</dbReference>
<protein>
    <submittedName>
        <fullName evidence="1">Unnamed protein product</fullName>
    </submittedName>
</protein>
<dbReference type="InterPro" id="IPR012337">
    <property type="entry name" value="RNaseH-like_sf"/>
</dbReference>
<sequence length="161" mass="17726">MVEVLHIPGLDRRLLSVGKLAERGLNVEFQRSSCVIWGNASAIASGKKVGRPYVLDCDQEEARVVLYAGLTASVSFGTPGETDGGSVPEPFRNEDVARSGTGPHGCDGTDEDAVERYVLMFVDDFSRYVVAYFMKKKSEVASKLNEFMRFYEKCGVVERTS</sequence>
<dbReference type="Gene3D" id="3.30.420.10">
    <property type="entry name" value="Ribonuclease H-like superfamily/Ribonuclease H"/>
    <property type="match status" value="1"/>
</dbReference>
<gene>
    <name evidence="1" type="ORF">Pfra01_002549500</name>
</gene>